<keyword evidence="3 6" id="KW-0812">Transmembrane</keyword>
<comment type="similarity">
    <text evidence="2 6">Belongs to the peroxisomal membrane protein PXMP2/4 family.</text>
</comment>
<evidence type="ECO:0000256" key="2">
    <source>
        <dbReference type="ARBA" id="ARBA00006824"/>
    </source>
</evidence>
<evidence type="ECO:0000313" key="9">
    <source>
        <dbReference type="Proteomes" id="UP000789342"/>
    </source>
</evidence>
<dbReference type="AlphaFoldDB" id="A0A9N9BFL5"/>
<organism evidence="8 9">
    <name type="scientific">Acaulospora morrowiae</name>
    <dbReference type="NCBI Taxonomy" id="94023"/>
    <lineage>
        <taxon>Eukaryota</taxon>
        <taxon>Fungi</taxon>
        <taxon>Fungi incertae sedis</taxon>
        <taxon>Mucoromycota</taxon>
        <taxon>Glomeromycotina</taxon>
        <taxon>Glomeromycetes</taxon>
        <taxon>Diversisporales</taxon>
        <taxon>Acaulosporaceae</taxon>
        <taxon>Acaulospora</taxon>
    </lineage>
</organism>
<dbReference type="PANTHER" id="PTHR11266:SF93">
    <property type="entry name" value="INTEGRAL MEMBRANE PROTEIN 25D9-6"/>
    <property type="match status" value="1"/>
</dbReference>
<dbReference type="GO" id="GO:0005778">
    <property type="term" value="C:peroxisomal membrane"/>
    <property type="evidence" value="ECO:0007669"/>
    <property type="project" value="TreeGrafter"/>
</dbReference>
<evidence type="ECO:0000256" key="1">
    <source>
        <dbReference type="ARBA" id="ARBA00004141"/>
    </source>
</evidence>
<keyword evidence="9" id="KW-1185">Reference proteome</keyword>
<dbReference type="PANTHER" id="PTHR11266">
    <property type="entry name" value="PEROXISOMAL MEMBRANE PROTEIN 2, PXMP2 MPV17"/>
    <property type="match status" value="1"/>
</dbReference>
<sequence>MTAHSKPVKPAFPTLLLMLYITQLNTHPLKTKAITSGVLLGLQEFLAQVLSATRSKRKGKSKQNEQYLNLDNRIIKMALYGFFINGPMNYVLFELLNKSFRDRSKWLKFIASLLIIVPIQNAVLLAATALINGEQAVVSVKRSIYPTLKSAWMGTVLTTVFAQKALSPPYWDPFFSLVGFSFGLYANTCQKIAQRQKEPNSG</sequence>
<keyword evidence="4 6" id="KW-1133">Transmembrane helix</keyword>
<dbReference type="InterPro" id="IPR007248">
    <property type="entry name" value="Mpv17_PMP22"/>
</dbReference>
<feature type="chain" id="PRO_5040210578" evidence="7">
    <location>
        <begin position="27"/>
        <end position="202"/>
    </location>
</feature>
<feature type="transmembrane region" description="Helical" evidence="6">
    <location>
        <begin position="109"/>
        <end position="131"/>
    </location>
</feature>
<proteinExistence type="inferred from homology"/>
<dbReference type="EMBL" id="CAJVPV010004096">
    <property type="protein sequence ID" value="CAG8566288.1"/>
    <property type="molecule type" value="Genomic_DNA"/>
</dbReference>
<dbReference type="Proteomes" id="UP000789342">
    <property type="component" value="Unassembled WGS sequence"/>
</dbReference>
<feature type="transmembrane region" description="Helical" evidence="6">
    <location>
        <begin position="74"/>
        <end position="93"/>
    </location>
</feature>
<protein>
    <submittedName>
        <fullName evidence="8">4657_t:CDS:1</fullName>
    </submittedName>
</protein>
<comment type="subcellular location">
    <subcellularLocation>
        <location evidence="1">Membrane</location>
        <topology evidence="1">Multi-pass membrane protein</topology>
    </subcellularLocation>
</comment>
<keyword evidence="5 6" id="KW-0472">Membrane</keyword>
<gene>
    <name evidence="8" type="ORF">AMORRO_LOCUS6253</name>
</gene>
<dbReference type="OrthoDB" id="860at2759"/>
<reference evidence="8" key="1">
    <citation type="submission" date="2021-06" db="EMBL/GenBank/DDBJ databases">
        <authorList>
            <person name="Kallberg Y."/>
            <person name="Tangrot J."/>
            <person name="Rosling A."/>
        </authorList>
    </citation>
    <scope>NUCLEOTIDE SEQUENCE</scope>
    <source>
        <strain evidence="8">CL551</strain>
    </source>
</reference>
<evidence type="ECO:0000256" key="7">
    <source>
        <dbReference type="SAM" id="SignalP"/>
    </source>
</evidence>
<evidence type="ECO:0000313" key="8">
    <source>
        <dbReference type="EMBL" id="CAG8566288.1"/>
    </source>
</evidence>
<evidence type="ECO:0000256" key="3">
    <source>
        <dbReference type="ARBA" id="ARBA00022692"/>
    </source>
</evidence>
<name>A0A9N9BFL5_9GLOM</name>
<evidence type="ECO:0000256" key="6">
    <source>
        <dbReference type="RuleBase" id="RU363053"/>
    </source>
</evidence>
<feature type="transmembrane region" description="Helical" evidence="6">
    <location>
        <begin position="174"/>
        <end position="193"/>
    </location>
</feature>
<keyword evidence="7" id="KW-0732">Signal</keyword>
<feature type="signal peptide" evidence="7">
    <location>
        <begin position="1"/>
        <end position="26"/>
    </location>
</feature>
<comment type="caution">
    <text evidence="8">The sequence shown here is derived from an EMBL/GenBank/DDBJ whole genome shotgun (WGS) entry which is preliminary data.</text>
</comment>
<evidence type="ECO:0000256" key="5">
    <source>
        <dbReference type="ARBA" id="ARBA00023136"/>
    </source>
</evidence>
<evidence type="ECO:0000256" key="4">
    <source>
        <dbReference type="ARBA" id="ARBA00022989"/>
    </source>
</evidence>
<accession>A0A9N9BFL5</accession>